<keyword evidence="9" id="KW-0130">Cell adhesion</keyword>
<dbReference type="GO" id="GO:0051965">
    <property type="term" value="P:positive regulation of synapse assembly"/>
    <property type="evidence" value="ECO:0007669"/>
    <property type="project" value="TreeGrafter"/>
</dbReference>
<evidence type="ECO:0000256" key="12">
    <source>
        <dbReference type="ARBA" id="ARBA00023136"/>
    </source>
</evidence>
<comment type="subcellular location">
    <subcellularLocation>
        <location evidence="2">Cell projection</location>
        <location evidence="2">Dendrite</location>
    </subcellularLocation>
    <subcellularLocation>
        <location evidence="1">Endoplasmic reticulum membrane</location>
        <topology evidence="1">Single-pass type I membrane protein</topology>
    </subcellularLocation>
    <subcellularLocation>
        <location evidence="3">Golgi apparatus membrane</location>
        <topology evidence="3">Single-pass type I membrane protein</topology>
    </subcellularLocation>
    <subcellularLocation>
        <location evidence="16">Postsynaptic cell membrane</location>
        <topology evidence="16">Single-pass type I membrane protein</topology>
    </subcellularLocation>
</comment>
<feature type="compositionally biased region" description="Basic and acidic residues" evidence="19">
    <location>
        <begin position="868"/>
        <end position="877"/>
    </location>
</feature>
<dbReference type="Pfam" id="PF00028">
    <property type="entry name" value="Cadherin"/>
    <property type="match status" value="1"/>
</dbReference>
<feature type="region of interest" description="Disordered" evidence="19">
    <location>
        <begin position="862"/>
        <end position="940"/>
    </location>
</feature>
<evidence type="ECO:0000259" key="21">
    <source>
        <dbReference type="PROSITE" id="PS50268"/>
    </source>
</evidence>
<evidence type="ECO:0000256" key="16">
    <source>
        <dbReference type="ARBA" id="ARBA00035006"/>
    </source>
</evidence>
<dbReference type="InterPro" id="IPR045588">
    <property type="entry name" value="CLSTN_C"/>
</dbReference>
<evidence type="ECO:0000256" key="18">
    <source>
        <dbReference type="PROSITE-ProRule" id="PRU00043"/>
    </source>
</evidence>
<feature type="compositionally biased region" description="Acidic residues" evidence="19">
    <location>
        <begin position="878"/>
        <end position="916"/>
    </location>
</feature>
<keyword evidence="12 20" id="KW-0472">Membrane</keyword>
<dbReference type="InterPro" id="IPR002126">
    <property type="entry name" value="Cadherin-like_dom"/>
</dbReference>
<sequence>CVLGRCCWSPFVFPCPHGLVEGEGGVLSLFLAEPLLSLTQRRMNQFCLTVIFFVLFFSGEICAFKIHGQEMPFEAVVLNKTSGEGRLRARRPIDCELQKEYTFIIQAYDCGAGPSRTNWKKSHKAVVHIQVKDVNEFAPAFKESFYKSTVTEGKIYDSILQVEAMDEDCSPQYSQICNYEIVTTDVPFAIDRNGNIRNTEKLNYDKDHQYEIMVTAFDCGQKRATEDVLVRVEVKPVCKPGWQDWSKRIEYKPGSGSIPLFPSIHLETCDGPVSSIQTTIELQTNYIGKGCDRETYSEKSLQKLCGASSGAIDLLPTPSATTNWATGLLVDSNDMIFKFDGKQGAKIPDGIVPKNLTDQFTITMWMKHGPIPGLRAEKETIFCNSDKTEMNRHHYALYVHNCRLVFLLRKDFDQADTFRPAEFHWKLDQICDKEWHYYVVNVEFPVVTLYMDGATYEPYLVTNDWPIHPSHIAMQLTVGACWQGGEVTKPRFAQYFHGSLASLTIRPGKIESQKVISCLQACKEGLDINSLESLGQGIKHHFNPSQSILVMEGDEIENINQALRKVAYINSRQFPTAGIRRLRISSKVQCFGEDVCISIPDIDAYVMVFQANEPKITISGMDHFARPATQFESERGVILLPDIRIVSTVNKMEHPVDFRDDDKVVLEEMLHNLDFCDILIIGAELDPRQECLELDHKELHGKHIDATNSTAGYSIYGVDTMRNYEQVLRQVRYRNWHTSSIYDRKFKIKCSELNGRYTSNEFNLEVNILHNSNSNFMEHFNHMVIQPQVIQPIHHLEESINSYHGSVVSSMATIVIIICVSILVFIIALGVYRIRTAQQHSSTESEGNKENEMDWDDSALTITVNPMEKYEEPRCVGEESEEEEEEVEDEEEDTTSAESDESEDEEDEEEDEEEEDGNKGDKQNATRQEQLEWDNSTLPY</sequence>
<keyword evidence="5 20" id="KW-0812">Transmembrane</keyword>
<feature type="transmembrane region" description="Helical" evidence="20">
    <location>
        <begin position="46"/>
        <end position="66"/>
    </location>
</feature>
<dbReference type="InterPro" id="IPR013320">
    <property type="entry name" value="ConA-like_dom_sf"/>
</dbReference>
<evidence type="ECO:0000256" key="11">
    <source>
        <dbReference type="ARBA" id="ARBA00023018"/>
    </source>
</evidence>
<keyword evidence="8 18" id="KW-0106">Calcium</keyword>
<reference evidence="22" key="1">
    <citation type="submission" date="2025-08" db="UniProtKB">
        <authorList>
            <consortium name="Ensembl"/>
        </authorList>
    </citation>
    <scope>IDENTIFICATION</scope>
</reference>
<dbReference type="Pfam" id="PF19699">
    <property type="entry name" value="CLSTN_C"/>
    <property type="match status" value="1"/>
</dbReference>
<evidence type="ECO:0000256" key="19">
    <source>
        <dbReference type="SAM" id="MobiDB-lite"/>
    </source>
</evidence>
<dbReference type="GO" id="GO:0030425">
    <property type="term" value="C:dendrite"/>
    <property type="evidence" value="ECO:0007669"/>
    <property type="project" value="UniProtKB-SubCell"/>
</dbReference>
<keyword evidence="13" id="KW-0325">Glycoprotein</keyword>
<dbReference type="AlphaFoldDB" id="A0A8D0GDY8"/>
<keyword evidence="14" id="KW-0628">Postsynaptic cell membrane</keyword>
<proteinExistence type="inferred from homology"/>
<evidence type="ECO:0000313" key="23">
    <source>
        <dbReference type="Proteomes" id="UP000694392"/>
    </source>
</evidence>
<dbReference type="SMART" id="SM00112">
    <property type="entry name" value="CA"/>
    <property type="match status" value="2"/>
</dbReference>
<dbReference type="SUPFAM" id="SSF49313">
    <property type="entry name" value="Cadherin-like"/>
    <property type="match status" value="2"/>
</dbReference>
<evidence type="ECO:0000256" key="13">
    <source>
        <dbReference type="ARBA" id="ARBA00023180"/>
    </source>
</evidence>
<evidence type="ECO:0000256" key="4">
    <source>
        <dbReference type="ARBA" id="ARBA00022475"/>
    </source>
</evidence>
<dbReference type="GO" id="GO:0045211">
    <property type="term" value="C:postsynaptic membrane"/>
    <property type="evidence" value="ECO:0007669"/>
    <property type="project" value="UniProtKB-SubCell"/>
</dbReference>
<keyword evidence="23" id="KW-1185">Reference proteome</keyword>
<dbReference type="GO" id="GO:0050806">
    <property type="term" value="P:positive regulation of synaptic transmission"/>
    <property type="evidence" value="ECO:0007669"/>
    <property type="project" value="TreeGrafter"/>
</dbReference>
<comment type="similarity">
    <text evidence="17">Belongs to the calsyntenin family.</text>
</comment>
<evidence type="ECO:0000256" key="10">
    <source>
        <dbReference type="ARBA" id="ARBA00022989"/>
    </source>
</evidence>
<keyword evidence="4" id="KW-1003">Cell membrane</keyword>
<dbReference type="OMA" id="HMVIQPQ"/>
<dbReference type="GO" id="GO:0000139">
    <property type="term" value="C:Golgi membrane"/>
    <property type="evidence" value="ECO:0007669"/>
    <property type="project" value="UniProtKB-SubCell"/>
</dbReference>
<keyword evidence="7" id="KW-0677">Repeat</keyword>
<feature type="domain" description="Cadherin" evidence="21">
    <location>
        <begin position="64"/>
        <end position="141"/>
    </location>
</feature>
<keyword evidence="11" id="KW-0770">Synapse</keyword>
<accession>A0A8D0GDY8</accession>
<dbReference type="PROSITE" id="PS50268">
    <property type="entry name" value="CADHERIN_2"/>
    <property type="match status" value="2"/>
</dbReference>
<dbReference type="GO" id="GO:0005509">
    <property type="term" value="F:calcium ion binding"/>
    <property type="evidence" value="ECO:0007669"/>
    <property type="project" value="UniProtKB-UniRule"/>
</dbReference>
<dbReference type="InterPro" id="IPR015919">
    <property type="entry name" value="Cadherin-like_sf"/>
</dbReference>
<evidence type="ECO:0000256" key="8">
    <source>
        <dbReference type="ARBA" id="ARBA00022837"/>
    </source>
</evidence>
<dbReference type="CDD" id="cd11304">
    <property type="entry name" value="Cadherin_repeat"/>
    <property type="match status" value="2"/>
</dbReference>
<feature type="domain" description="Cadherin" evidence="21">
    <location>
        <begin position="142"/>
        <end position="261"/>
    </location>
</feature>
<protein>
    <submittedName>
        <fullName evidence="22">Calsyntenin 2</fullName>
    </submittedName>
</protein>
<dbReference type="Proteomes" id="UP000694392">
    <property type="component" value="Unplaced"/>
</dbReference>
<dbReference type="SUPFAM" id="SSF49899">
    <property type="entry name" value="Concanavalin A-like lectins/glucanases"/>
    <property type="match status" value="1"/>
</dbReference>
<feature type="transmembrane region" description="Helical" evidence="20">
    <location>
        <begin position="811"/>
        <end position="832"/>
    </location>
</feature>
<dbReference type="GeneTree" id="ENSGT00950000183086"/>
<dbReference type="FunFam" id="2.60.40.60:FF:000025">
    <property type="entry name" value="Calsyntenin 1"/>
    <property type="match status" value="1"/>
</dbReference>
<evidence type="ECO:0000256" key="15">
    <source>
        <dbReference type="ARBA" id="ARBA00023273"/>
    </source>
</evidence>
<evidence type="ECO:0000256" key="3">
    <source>
        <dbReference type="ARBA" id="ARBA00004614"/>
    </source>
</evidence>
<gene>
    <name evidence="22" type="primary">CLSTN2</name>
</gene>
<evidence type="ECO:0000256" key="6">
    <source>
        <dbReference type="ARBA" id="ARBA00022729"/>
    </source>
</evidence>
<dbReference type="Gene3D" id="2.60.40.60">
    <property type="entry name" value="Cadherins"/>
    <property type="match status" value="2"/>
</dbReference>
<organism evidence="22 23">
    <name type="scientific">Sphenodon punctatus</name>
    <name type="common">Tuatara</name>
    <name type="synonym">Hatteria punctata</name>
    <dbReference type="NCBI Taxonomy" id="8508"/>
    <lineage>
        <taxon>Eukaryota</taxon>
        <taxon>Metazoa</taxon>
        <taxon>Chordata</taxon>
        <taxon>Craniata</taxon>
        <taxon>Vertebrata</taxon>
        <taxon>Euteleostomi</taxon>
        <taxon>Lepidosauria</taxon>
        <taxon>Sphenodontia</taxon>
        <taxon>Sphenodontidae</taxon>
        <taxon>Sphenodon</taxon>
    </lineage>
</organism>
<dbReference type="FunFam" id="2.60.40.60:FF:000085">
    <property type="entry name" value="Calsyntenin 1"/>
    <property type="match status" value="1"/>
</dbReference>
<keyword evidence="10 20" id="KW-1133">Transmembrane helix</keyword>
<dbReference type="GO" id="GO:0009986">
    <property type="term" value="C:cell surface"/>
    <property type="evidence" value="ECO:0007669"/>
    <property type="project" value="TreeGrafter"/>
</dbReference>
<evidence type="ECO:0000256" key="5">
    <source>
        <dbReference type="ARBA" id="ARBA00022692"/>
    </source>
</evidence>
<keyword evidence="6" id="KW-0732">Signal</keyword>
<dbReference type="Gene3D" id="2.60.120.200">
    <property type="match status" value="1"/>
</dbReference>
<dbReference type="PRINTS" id="PR00205">
    <property type="entry name" value="CADHERIN"/>
</dbReference>
<dbReference type="PANTHER" id="PTHR14139">
    <property type="entry name" value="CALSYNTENIN"/>
    <property type="match status" value="1"/>
</dbReference>
<dbReference type="Ensembl" id="ENSSPUT00000004242.1">
    <property type="protein sequence ID" value="ENSSPUP00000003990.1"/>
    <property type="gene ID" value="ENSSPUG00000003031.1"/>
</dbReference>
<evidence type="ECO:0000256" key="2">
    <source>
        <dbReference type="ARBA" id="ARBA00004279"/>
    </source>
</evidence>
<evidence type="ECO:0000256" key="20">
    <source>
        <dbReference type="SAM" id="Phobius"/>
    </source>
</evidence>
<reference evidence="22" key="2">
    <citation type="submission" date="2025-09" db="UniProtKB">
        <authorList>
            <consortium name="Ensembl"/>
        </authorList>
    </citation>
    <scope>IDENTIFICATION</scope>
</reference>
<name>A0A8D0GDY8_SPHPU</name>
<evidence type="ECO:0000256" key="1">
    <source>
        <dbReference type="ARBA" id="ARBA00004115"/>
    </source>
</evidence>
<evidence type="ECO:0000256" key="17">
    <source>
        <dbReference type="ARBA" id="ARBA00035015"/>
    </source>
</evidence>
<evidence type="ECO:0000313" key="22">
    <source>
        <dbReference type="Ensembl" id="ENSSPUP00000003990.1"/>
    </source>
</evidence>
<dbReference type="PANTHER" id="PTHR14139:SF3">
    <property type="entry name" value="CALSYNTENIN-2"/>
    <property type="match status" value="1"/>
</dbReference>
<keyword evidence="15" id="KW-0966">Cell projection</keyword>
<dbReference type="FunFam" id="2.60.120.200:FF:000029">
    <property type="entry name" value="Calsyntenin 2"/>
    <property type="match status" value="1"/>
</dbReference>
<evidence type="ECO:0000256" key="14">
    <source>
        <dbReference type="ARBA" id="ARBA00023257"/>
    </source>
</evidence>
<dbReference type="GO" id="GO:0007156">
    <property type="term" value="P:homophilic cell adhesion via plasma membrane adhesion molecules"/>
    <property type="evidence" value="ECO:0007669"/>
    <property type="project" value="InterPro"/>
</dbReference>
<dbReference type="GO" id="GO:0005789">
    <property type="term" value="C:endoplasmic reticulum membrane"/>
    <property type="evidence" value="ECO:0007669"/>
    <property type="project" value="UniProtKB-SubCell"/>
</dbReference>
<evidence type="ECO:0000256" key="9">
    <source>
        <dbReference type="ARBA" id="ARBA00022889"/>
    </source>
</evidence>
<feature type="compositionally biased region" description="Polar residues" evidence="19">
    <location>
        <begin position="925"/>
        <end position="940"/>
    </location>
</feature>
<evidence type="ECO:0000256" key="7">
    <source>
        <dbReference type="ARBA" id="ARBA00022737"/>
    </source>
</evidence>